<sequence>MSWRRVGRVFVPNGTQPWAHSHAALPTPVRLADDIFRFFYSSRDAQKRSHVGWVDVEVSESPRIRDVAREPVLAPGEDGAFDDSGIGVGCVVEAEGRLSLYYMGWNLGLRSPWRNAIGLARSRTSQEPFIRFSSGPILDRSPEDPYTLSYPWVVQFGSRDWWMWYGSNLTPAVGNSDMQHAIKLARSVDGVHWTRDGKTVLGFVTETEYALARPSVVRIGDRLLMCFACRGEHYRLGAALSDDGVNWIRIDRAMGLGPSSGGWDSEMTCYPALFWHRDRLWLAYNGNGFGMTGFGLAVWHGPVKG</sequence>
<dbReference type="PANTHER" id="PTHR35279:SF1">
    <property type="entry name" value="ARABINANASE_LEVANSUCRASE_INVERTASE"/>
    <property type="match status" value="1"/>
</dbReference>
<proteinExistence type="predicted"/>
<evidence type="ECO:0000313" key="2">
    <source>
        <dbReference type="Proteomes" id="UP000544122"/>
    </source>
</evidence>
<gene>
    <name evidence="1" type="ORF">HCN58_29020</name>
</gene>
<organism evidence="1 2">
    <name type="scientific">Bradyrhizobium australiense</name>
    <dbReference type="NCBI Taxonomy" id="2721161"/>
    <lineage>
        <taxon>Bacteria</taxon>
        <taxon>Pseudomonadati</taxon>
        <taxon>Pseudomonadota</taxon>
        <taxon>Alphaproteobacteria</taxon>
        <taxon>Hyphomicrobiales</taxon>
        <taxon>Nitrobacteraceae</taxon>
        <taxon>Bradyrhizobium</taxon>
    </lineage>
</organism>
<dbReference type="InterPro" id="IPR023296">
    <property type="entry name" value="Glyco_hydro_beta-prop_sf"/>
</dbReference>
<evidence type="ECO:0008006" key="3">
    <source>
        <dbReference type="Google" id="ProtNLM"/>
    </source>
</evidence>
<protein>
    <recommendedName>
        <fullName evidence="3">Glycosyl hydrolase family 32 N-terminal domain-containing protein</fullName>
    </recommendedName>
</protein>
<dbReference type="Proteomes" id="UP000544122">
    <property type="component" value="Unassembled WGS sequence"/>
</dbReference>
<comment type="caution">
    <text evidence="1">The sequence shown here is derived from an EMBL/GenBank/DDBJ whole genome shotgun (WGS) entry which is preliminary data.</text>
</comment>
<dbReference type="AlphaFoldDB" id="A0A7Y4GY91"/>
<keyword evidence="2" id="KW-1185">Reference proteome</keyword>
<dbReference type="Gene3D" id="2.115.10.20">
    <property type="entry name" value="Glycosyl hydrolase domain, family 43"/>
    <property type="match status" value="2"/>
</dbReference>
<dbReference type="PANTHER" id="PTHR35279">
    <property type="match status" value="1"/>
</dbReference>
<name>A0A7Y4GY91_9BRAD</name>
<dbReference type="SUPFAM" id="SSF75005">
    <property type="entry name" value="Arabinanase/levansucrase/invertase"/>
    <property type="match status" value="1"/>
</dbReference>
<reference evidence="1 2" key="1">
    <citation type="submission" date="2020-03" db="EMBL/GenBank/DDBJ databases">
        <title>Bradyrhizobium diversity isolated from nodules of Indigofera sp.</title>
        <authorList>
            <person name="Klepa M."/>
            <person name="Helene L."/>
            <person name="Hungria M."/>
        </authorList>
    </citation>
    <scope>NUCLEOTIDE SEQUENCE [LARGE SCALE GENOMIC DNA]</scope>
    <source>
        <strain evidence="1 2">WSM 1791</strain>
    </source>
</reference>
<evidence type="ECO:0000313" key="1">
    <source>
        <dbReference type="EMBL" id="NOJ43557.1"/>
    </source>
</evidence>
<dbReference type="RefSeq" id="WP_171582752.1">
    <property type="nucleotide sequence ID" value="NZ_JAAVLX010000010.1"/>
</dbReference>
<dbReference type="EMBL" id="JAAVLX010000010">
    <property type="protein sequence ID" value="NOJ43557.1"/>
    <property type="molecule type" value="Genomic_DNA"/>
</dbReference>
<accession>A0A7Y4GY91</accession>